<evidence type="ECO:0000256" key="2">
    <source>
        <dbReference type="SAM" id="MobiDB-lite"/>
    </source>
</evidence>
<dbReference type="GO" id="GO:0002218">
    <property type="term" value="P:activation of innate immune response"/>
    <property type="evidence" value="ECO:0007669"/>
    <property type="project" value="InterPro"/>
</dbReference>
<evidence type="ECO:0000313" key="4">
    <source>
        <dbReference type="EMBL" id="KAK9951775.1"/>
    </source>
</evidence>
<feature type="compositionally biased region" description="Acidic residues" evidence="2">
    <location>
        <begin position="254"/>
        <end position="264"/>
    </location>
</feature>
<organism evidence="4 5">
    <name type="scientific">Culter alburnus</name>
    <name type="common">Topmouth culter</name>
    <dbReference type="NCBI Taxonomy" id="194366"/>
    <lineage>
        <taxon>Eukaryota</taxon>
        <taxon>Metazoa</taxon>
        <taxon>Chordata</taxon>
        <taxon>Craniata</taxon>
        <taxon>Vertebrata</taxon>
        <taxon>Euteleostomi</taxon>
        <taxon>Actinopterygii</taxon>
        <taxon>Neopterygii</taxon>
        <taxon>Teleostei</taxon>
        <taxon>Ostariophysi</taxon>
        <taxon>Cypriniformes</taxon>
        <taxon>Xenocyprididae</taxon>
        <taxon>Xenocypridinae</taxon>
        <taxon>Culter</taxon>
    </lineage>
</organism>
<dbReference type="InterPro" id="IPR057811">
    <property type="entry name" value="RBD_ZCCHC3_2nd"/>
</dbReference>
<dbReference type="InterPro" id="IPR042509">
    <property type="entry name" value="ZCCHC3"/>
</dbReference>
<sequence length="440" mass="49388">MSAARAGLRRHHSVRFLFREVDGRLLGMSRLDFSRKLLQKTLHFKPEELNCIVTLPLNKGYDVSFRAVSHLNDFWHRFESVKSQFSMFTVEKLSDNTLKTVIVRMFNETVTGEDICVWLGRFCTVRGQPVKVLDEDGIWTCSWRIPIKQWEDAGSYQGLKHLPSMIVLGENRGYIHYQGMPKLCRKCGKFGHLAEACQEIVCGKCREIGHNFEECTNGRRCNLCGESNHLYRDCPKSFANKLKGNKMAAPQSEQTEEQREEEAVPEVLAGNSNSLPTSGIGQERGSGAAKGAESQIETKQGEGTTPRQEKGNDTKDEEEETVSSLNTVSEISMPSSGSEADCSLPNAQVQKRTARSPLSHTEEKRLRAAHRLDSSASEDLDRMWPAESPNEVSFLHIKLRTSSPKEPQEVLSVDSEVASICPPDPSFSGEKERQMPHEIT</sequence>
<evidence type="ECO:0000259" key="3">
    <source>
        <dbReference type="PROSITE" id="PS50158"/>
    </source>
</evidence>
<feature type="region of interest" description="Disordered" evidence="2">
    <location>
        <begin position="245"/>
        <end position="384"/>
    </location>
</feature>
<dbReference type="SUPFAM" id="SSF57756">
    <property type="entry name" value="Retrovirus zinc finger-like domains"/>
    <property type="match status" value="1"/>
</dbReference>
<dbReference type="Proteomes" id="UP001479290">
    <property type="component" value="Unassembled WGS sequence"/>
</dbReference>
<keyword evidence="5" id="KW-1185">Reference proteome</keyword>
<feature type="compositionally biased region" description="Polar residues" evidence="2">
    <location>
        <begin position="322"/>
        <end position="338"/>
    </location>
</feature>
<dbReference type="SMART" id="SM00343">
    <property type="entry name" value="ZnF_C2HC"/>
    <property type="match status" value="3"/>
</dbReference>
<dbReference type="GO" id="GO:0003723">
    <property type="term" value="F:RNA binding"/>
    <property type="evidence" value="ECO:0007669"/>
    <property type="project" value="InterPro"/>
</dbReference>
<dbReference type="Pfam" id="PF23057">
    <property type="entry name" value="RBD_ZCCHC3_1st"/>
    <property type="match status" value="1"/>
</dbReference>
<feature type="domain" description="CCHC-type" evidence="3">
    <location>
        <begin position="184"/>
        <end position="199"/>
    </location>
</feature>
<dbReference type="GO" id="GO:0003690">
    <property type="term" value="F:double-stranded DNA binding"/>
    <property type="evidence" value="ECO:0007669"/>
    <property type="project" value="InterPro"/>
</dbReference>
<feature type="compositionally biased region" description="Basic and acidic residues" evidence="2">
    <location>
        <begin position="429"/>
        <end position="440"/>
    </location>
</feature>
<evidence type="ECO:0000256" key="1">
    <source>
        <dbReference type="PROSITE-ProRule" id="PRU00047"/>
    </source>
</evidence>
<dbReference type="Gene3D" id="4.10.60.10">
    <property type="entry name" value="Zinc finger, CCHC-type"/>
    <property type="match status" value="1"/>
</dbReference>
<dbReference type="InterPro" id="IPR036875">
    <property type="entry name" value="Znf_CCHC_sf"/>
</dbReference>
<reference evidence="4 5" key="1">
    <citation type="submission" date="2024-05" db="EMBL/GenBank/DDBJ databases">
        <title>A high-quality chromosomal-level genome assembly of Topmouth culter (Culter alburnus).</title>
        <authorList>
            <person name="Zhao H."/>
        </authorList>
    </citation>
    <scope>NUCLEOTIDE SEQUENCE [LARGE SCALE GENOMIC DNA]</scope>
    <source>
        <strain evidence="4">CATC2023</strain>
        <tissue evidence="4">Muscle</tissue>
    </source>
</reference>
<keyword evidence="1" id="KW-0862">Zinc</keyword>
<dbReference type="Pfam" id="PF23058">
    <property type="entry name" value="RBD_ZCCHC3_2nd"/>
    <property type="match status" value="1"/>
</dbReference>
<dbReference type="InterPro" id="IPR001878">
    <property type="entry name" value="Znf_CCHC"/>
</dbReference>
<accession>A0AAW1YUW4</accession>
<protein>
    <recommendedName>
        <fullName evidence="3">CCHC-type domain-containing protein</fullName>
    </recommendedName>
</protein>
<keyword evidence="1" id="KW-0479">Metal-binding</keyword>
<feature type="compositionally biased region" description="Polar residues" evidence="2">
    <location>
        <begin position="345"/>
        <end position="359"/>
    </location>
</feature>
<feature type="compositionally biased region" description="Polar residues" evidence="2">
    <location>
        <begin position="270"/>
        <end position="280"/>
    </location>
</feature>
<feature type="domain" description="CCHC-type" evidence="3">
    <location>
        <begin position="219"/>
        <end position="236"/>
    </location>
</feature>
<dbReference type="PANTHER" id="PTHR22639">
    <property type="entry name" value="GAG-RELATED PROTEIN"/>
    <property type="match status" value="1"/>
</dbReference>
<proteinExistence type="predicted"/>
<evidence type="ECO:0000313" key="5">
    <source>
        <dbReference type="Proteomes" id="UP001479290"/>
    </source>
</evidence>
<feature type="compositionally biased region" description="Basic and acidic residues" evidence="2">
    <location>
        <begin position="360"/>
        <end position="384"/>
    </location>
</feature>
<feature type="region of interest" description="Disordered" evidence="2">
    <location>
        <begin position="415"/>
        <end position="440"/>
    </location>
</feature>
<dbReference type="InterPro" id="IPR057810">
    <property type="entry name" value="RBD_ZCCHC3_1st"/>
</dbReference>
<keyword evidence="1" id="KW-0863">Zinc-finger</keyword>
<dbReference type="AlphaFoldDB" id="A0AAW1YUW4"/>
<dbReference type="PROSITE" id="PS50158">
    <property type="entry name" value="ZF_CCHC"/>
    <property type="match status" value="2"/>
</dbReference>
<feature type="compositionally biased region" description="Polar residues" evidence="2">
    <location>
        <begin position="295"/>
        <end position="306"/>
    </location>
</feature>
<dbReference type="PANTHER" id="PTHR22639:SF3">
    <property type="entry name" value="ZINC FINGER CCHC DOMAIN-CONTAINING PROTEIN 3"/>
    <property type="match status" value="1"/>
</dbReference>
<dbReference type="GO" id="GO:0008270">
    <property type="term" value="F:zinc ion binding"/>
    <property type="evidence" value="ECO:0007669"/>
    <property type="project" value="UniProtKB-KW"/>
</dbReference>
<name>A0AAW1YUW4_CULAL</name>
<comment type="caution">
    <text evidence="4">The sequence shown here is derived from an EMBL/GenBank/DDBJ whole genome shotgun (WGS) entry which is preliminary data.</text>
</comment>
<gene>
    <name evidence="4" type="ORF">ABG768_028224</name>
</gene>
<dbReference type="EMBL" id="JAWDJR010000028">
    <property type="protein sequence ID" value="KAK9951775.1"/>
    <property type="molecule type" value="Genomic_DNA"/>
</dbReference>